<evidence type="ECO:0000313" key="2">
    <source>
        <dbReference type="Proteomes" id="UP000070405"/>
    </source>
</evidence>
<dbReference type="Proteomes" id="UP000070405">
    <property type="component" value="Unassembled WGS sequence"/>
</dbReference>
<dbReference type="EMBL" id="LHYA01000016">
    <property type="protein sequence ID" value="KXB03716.1"/>
    <property type="molecule type" value="Genomic_DNA"/>
</dbReference>
<gene>
    <name evidence="1" type="ORF">AKJ47_01720</name>
</gene>
<protein>
    <submittedName>
        <fullName evidence="1">Uncharacterized protein</fullName>
    </submittedName>
</protein>
<accession>A0A133VB91</accession>
<evidence type="ECO:0000313" key="1">
    <source>
        <dbReference type="EMBL" id="KXB03716.1"/>
    </source>
</evidence>
<reference evidence="1 2" key="1">
    <citation type="journal article" date="2016" name="Sci. Rep.">
        <title>Metabolic traits of an uncultured archaeal lineage -MSBL1- from brine pools of the Red Sea.</title>
        <authorList>
            <person name="Mwirichia R."/>
            <person name="Alam I."/>
            <person name="Rashid M."/>
            <person name="Vinu M."/>
            <person name="Ba-Alawi W."/>
            <person name="Anthony Kamau A."/>
            <person name="Kamanda Ngugi D."/>
            <person name="Goker M."/>
            <person name="Klenk H.P."/>
            <person name="Bajic V."/>
            <person name="Stingl U."/>
        </authorList>
    </citation>
    <scope>NUCLEOTIDE SEQUENCE [LARGE SCALE GENOMIC DNA]</scope>
    <source>
        <strain evidence="1">SCGC-AAA261G05</strain>
    </source>
</reference>
<dbReference type="AlphaFoldDB" id="A0A133VB91"/>
<comment type="caution">
    <text evidence="1">The sequence shown here is derived from an EMBL/GenBank/DDBJ whole genome shotgun (WGS) entry which is preliminary data.</text>
</comment>
<proteinExistence type="predicted"/>
<sequence>MSRNANVYPERLENGAIGLLHVAPSADGVARLKLVRNSTTTVRLGNEWMMTLRLSMMRTKPQHRDAMKMKREDEKQINTTQVRALGEMNGLFFFDETYLSVFVPSL</sequence>
<name>A0A133VB91_9EURY</name>
<organism evidence="1 2">
    <name type="scientific">candidate division MSBL1 archaeon SCGC-AAA261G05</name>
    <dbReference type="NCBI Taxonomy" id="1698276"/>
    <lineage>
        <taxon>Archaea</taxon>
        <taxon>Methanobacteriati</taxon>
        <taxon>Methanobacteriota</taxon>
        <taxon>candidate division MSBL1</taxon>
    </lineage>
</organism>
<keyword evidence="2" id="KW-1185">Reference proteome</keyword>